<keyword evidence="1" id="KW-0812">Transmembrane</keyword>
<name>A0A5D2CWH7_GOSDA</name>
<proteinExistence type="predicted"/>
<protein>
    <submittedName>
        <fullName evidence="2">Uncharacterized protein</fullName>
    </submittedName>
</protein>
<reference evidence="2 3" key="1">
    <citation type="submission" date="2019-06" db="EMBL/GenBank/DDBJ databases">
        <title>WGS assembly of Gossypium darwinii.</title>
        <authorList>
            <person name="Chen Z.J."/>
            <person name="Sreedasyam A."/>
            <person name="Ando A."/>
            <person name="Song Q."/>
            <person name="De L."/>
            <person name="Hulse-Kemp A."/>
            <person name="Ding M."/>
            <person name="Ye W."/>
            <person name="Kirkbride R."/>
            <person name="Jenkins J."/>
            <person name="Plott C."/>
            <person name="Lovell J."/>
            <person name="Lin Y.-M."/>
            <person name="Vaughn R."/>
            <person name="Liu B."/>
            <person name="Li W."/>
            <person name="Simpson S."/>
            <person name="Scheffler B."/>
            <person name="Saski C."/>
            <person name="Grover C."/>
            <person name="Hu G."/>
            <person name="Conover J."/>
            <person name="Carlson J."/>
            <person name="Shu S."/>
            <person name="Boston L."/>
            <person name="Williams M."/>
            <person name="Peterson D."/>
            <person name="Mcgee K."/>
            <person name="Jones D."/>
            <person name="Wendel J."/>
            <person name="Stelly D."/>
            <person name="Grimwood J."/>
            <person name="Schmutz J."/>
        </authorList>
    </citation>
    <scope>NUCLEOTIDE SEQUENCE [LARGE SCALE GENOMIC DNA]</scope>
    <source>
        <strain evidence="2">1808015.09</strain>
    </source>
</reference>
<evidence type="ECO:0000256" key="1">
    <source>
        <dbReference type="SAM" id="Phobius"/>
    </source>
</evidence>
<feature type="transmembrane region" description="Helical" evidence="1">
    <location>
        <begin position="61"/>
        <end position="78"/>
    </location>
</feature>
<dbReference type="EMBL" id="CM017704">
    <property type="protein sequence ID" value="TYG73078.1"/>
    <property type="molecule type" value="Genomic_DNA"/>
</dbReference>
<organism evidence="2 3">
    <name type="scientific">Gossypium darwinii</name>
    <name type="common">Darwin's cotton</name>
    <name type="synonym">Gossypium barbadense var. darwinii</name>
    <dbReference type="NCBI Taxonomy" id="34276"/>
    <lineage>
        <taxon>Eukaryota</taxon>
        <taxon>Viridiplantae</taxon>
        <taxon>Streptophyta</taxon>
        <taxon>Embryophyta</taxon>
        <taxon>Tracheophyta</taxon>
        <taxon>Spermatophyta</taxon>
        <taxon>Magnoliopsida</taxon>
        <taxon>eudicotyledons</taxon>
        <taxon>Gunneridae</taxon>
        <taxon>Pentapetalae</taxon>
        <taxon>rosids</taxon>
        <taxon>malvids</taxon>
        <taxon>Malvales</taxon>
        <taxon>Malvaceae</taxon>
        <taxon>Malvoideae</taxon>
        <taxon>Gossypium</taxon>
    </lineage>
</organism>
<dbReference type="Proteomes" id="UP000323506">
    <property type="component" value="Chromosome D04"/>
</dbReference>
<accession>A0A5D2CWH7</accession>
<evidence type="ECO:0000313" key="3">
    <source>
        <dbReference type="Proteomes" id="UP000323506"/>
    </source>
</evidence>
<keyword evidence="3" id="KW-1185">Reference proteome</keyword>
<keyword evidence="1" id="KW-1133">Transmembrane helix</keyword>
<evidence type="ECO:0000313" key="2">
    <source>
        <dbReference type="EMBL" id="TYG73078.1"/>
    </source>
</evidence>
<sequence>MARRNALNPHSPFDCDEAMRIRRHRSGTASCGDARRTCTGLLRKGEGAWLLRRCWLLKIRVFGNCFGLGIGLSFLGLYN</sequence>
<dbReference type="AlphaFoldDB" id="A0A5D2CWH7"/>
<keyword evidence="1" id="KW-0472">Membrane</keyword>
<gene>
    <name evidence="2" type="ORF">ES288_D04G071500v1</name>
</gene>